<protein>
    <submittedName>
        <fullName evidence="1">Unnamed protein product</fullName>
    </submittedName>
</protein>
<name>A0ACB5SSB0_AMBMO</name>
<dbReference type="EMBL" id="BSXS01000169">
    <property type="protein sequence ID" value="GME71214.1"/>
    <property type="molecule type" value="Genomic_DNA"/>
</dbReference>
<organism evidence="1 2">
    <name type="scientific">Ambrosiozyma monospora</name>
    <name type="common">Yeast</name>
    <name type="synonym">Endomycopsis monosporus</name>
    <dbReference type="NCBI Taxonomy" id="43982"/>
    <lineage>
        <taxon>Eukaryota</taxon>
        <taxon>Fungi</taxon>
        <taxon>Dikarya</taxon>
        <taxon>Ascomycota</taxon>
        <taxon>Saccharomycotina</taxon>
        <taxon>Pichiomycetes</taxon>
        <taxon>Pichiales</taxon>
        <taxon>Pichiaceae</taxon>
        <taxon>Ambrosiozyma</taxon>
    </lineage>
</organism>
<gene>
    <name evidence="1" type="ORF">Amon02_000050100</name>
</gene>
<evidence type="ECO:0000313" key="2">
    <source>
        <dbReference type="Proteomes" id="UP001165064"/>
    </source>
</evidence>
<reference evidence="1" key="1">
    <citation type="submission" date="2023-04" db="EMBL/GenBank/DDBJ databases">
        <title>Ambrosiozyma monospora NBRC 10751.</title>
        <authorList>
            <person name="Ichikawa N."/>
            <person name="Sato H."/>
            <person name="Tonouchi N."/>
        </authorList>
    </citation>
    <scope>NUCLEOTIDE SEQUENCE</scope>
    <source>
        <strain evidence="1">NBRC 10751</strain>
    </source>
</reference>
<evidence type="ECO:0000313" key="1">
    <source>
        <dbReference type="EMBL" id="GME71214.1"/>
    </source>
</evidence>
<dbReference type="Proteomes" id="UP001165064">
    <property type="component" value="Unassembled WGS sequence"/>
</dbReference>
<accession>A0ACB5SSB0</accession>
<proteinExistence type="predicted"/>
<sequence>MLSFVLLVIIVVIINKVLTSQSNNLHLNKDLSSSSTSNSTNHNSNKMVNVIKSKDEFAKVTGASNLVVVDFFATWCGPCKMIAPLLEKFSKEYTSADFYKVDVDELPDVAAANEVSSMPTLLFFKAGELVGKVIGANPGAIKQALTKLA</sequence>
<comment type="caution">
    <text evidence="1">The sequence shown here is derived from an EMBL/GenBank/DDBJ whole genome shotgun (WGS) entry which is preliminary data.</text>
</comment>
<keyword evidence="2" id="KW-1185">Reference proteome</keyword>